<protein>
    <submittedName>
        <fullName evidence="4">DUF2202 domain-containing protein</fullName>
    </submittedName>
</protein>
<dbReference type="KEGG" id="ssei:FJR45_02065"/>
<feature type="domain" description="DUF2202" evidence="3">
    <location>
        <begin position="237"/>
        <end position="294"/>
    </location>
</feature>
<name>A0A7M1AZ74_9BACT</name>
<feature type="domain" description="DUF2202" evidence="3">
    <location>
        <begin position="326"/>
        <end position="410"/>
    </location>
</feature>
<feature type="region of interest" description="Disordered" evidence="1">
    <location>
        <begin position="422"/>
        <end position="442"/>
    </location>
</feature>
<dbReference type="AlphaFoldDB" id="A0A7M1AZ74"/>
<accession>A0A7M1AZ74</accession>
<evidence type="ECO:0000256" key="2">
    <source>
        <dbReference type="SAM" id="SignalP"/>
    </source>
</evidence>
<evidence type="ECO:0000259" key="3">
    <source>
        <dbReference type="Pfam" id="PF09968"/>
    </source>
</evidence>
<proteinExistence type="predicted"/>
<dbReference type="Pfam" id="PF09968">
    <property type="entry name" value="DUF2202"/>
    <property type="match status" value="2"/>
</dbReference>
<sequence length="442" mass="47882">MQAKYLKTLLGISTVTAALLLSGCGSTSDSTAPVTSLTTSGQLVDSFVADVNYTCADGTTGVTDANGSFTCSALPVTFSIETLELGTISILPQDTMVFPQDLAGVNRTDINNSQVLAIAQLLQSCDDNYNPNDGIRIQTQVREQLRQRAHEKLTADNLDAIATDLNISLLDPETAEQHLLQTVDYVESVTDSMANHALPVQAHGNGIADTDTMQTQATSAVTQALLSPASTLTQETKDTLAYMGNEERLAYDVYMTLYNYHLASGTEIKTLYNIATNSETVHATDMQLLIKKYITSLDDFSNIDAAQNLPDANLSYLDININDLPAGQYNIQAIQDLYDTLVAKGKQSPQDALEVGCMVEVTDINDLDEDIAIAEDSNASDVVTVFEFLRDGSYTHYWAFDSALKNMGVTEGCAVIGEEYNHPEYPQNTTATTGNGHQYGRQ</sequence>
<feature type="signal peptide" evidence="2">
    <location>
        <begin position="1"/>
        <end position="17"/>
    </location>
</feature>
<evidence type="ECO:0000313" key="5">
    <source>
        <dbReference type="Proteomes" id="UP000593719"/>
    </source>
</evidence>
<evidence type="ECO:0000256" key="1">
    <source>
        <dbReference type="SAM" id="MobiDB-lite"/>
    </source>
</evidence>
<gene>
    <name evidence="4" type="ORF">FJR45_02065</name>
</gene>
<dbReference type="EMBL" id="CP041235">
    <property type="protein sequence ID" value="QOP42799.1"/>
    <property type="molecule type" value="Genomic_DNA"/>
</dbReference>
<keyword evidence="2" id="KW-0732">Signal</keyword>
<dbReference type="RefSeq" id="WP_193151124.1">
    <property type="nucleotide sequence ID" value="NZ_CP041235.1"/>
</dbReference>
<dbReference type="Gene3D" id="1.20.1260.10">
    <property type="match status" value="1"/>
</dbReference>
<dbReference type="InterPro" id="IPR012347">
    <property type="entry name" value="Ferritin-like"/>
</dbReference>
<dbReference type="PROSITE" id="PS51257">
    <property type="entry name" value="PROKAR_LIPOPROTEIN"/>
    <property type="match status" value="1"/>
</dbReference>
<dbReference type="Proteomes" id="UP000593719">
    <property type="component" value="Chromosome"/>
</dbReference>
<evidence type="ECO:0000313" key="4">
    <source>
        <dbReference type="EMBL" id="QOP42799.1"/>
    </source>
</evidence>
<keyword evidence="5" id="KW-1185">Reference proteome</keyword>
<feature type="chain" id="PRO_5032788953" evidence="2">
    <location>
        <begin position="18"/>
        <end position="442"/>
    </location>
</feature>
<reference evidence="4 5" key="1">
    <citation type="submission" date="2019-06" db="EMBL/GenBank/DDBJ databases">
        <title>Sulfurimonas gotlandica sp. nov., a chemoautotrophic and psychrotolerant epsilonproteobacterium isolated from a pelagic redoxcline, and an emended description of the genus Sulfurimonas.</title>
        <authorList>
            <person name="Wang S."/>
            <person name="Jiang L."/>
            <person name="Shao Z."/>
        </authorList>
    </citation>
    <scope>NUCLEOTIDE SEQUENCE [LARGE SCALE GENOMIC DNA]</scope>
    <source>
        <strain evidence="4 5">S2-6</strain>
    </source>
</reference>
<organism evidence="4 5">
    <name type="scientific">Sulfurimonas sediminis</name>
    <dbReference type="NCBI Taxonomy" id="2590020"/>
    <lineage>
        <taxon>Bacteria</taxon>
        <taxon>Pseudomonadati</taxon>
        <taxon>Campylobacterota</taxon>
        <taxon>Epsilonproteobacteria</taxon>
        <taxon>Campylobacterales</taxon>
        <taxon>Sulfurimonadaceae</taxon>
        <taxon>Sulfurimonas</taxon>
    </lineage>
</organism>
<dbReference type="InterPro" id="IPR019243">
    <property type="entry name" value="DUF2202"/>
</dbReference>
<feature type="compositionally biased region" description="Polar residues" evidence="1">
    <location>
        <begin position="426"/>
        <end position="442"/>
    </location>
</feature>